<sequence length="86" mass="9705">MAPKGHFVVYANAGKELKRFVLPISYLKTPLLQLLLEKAADEYGFTAHDGIVLPCDASIFQKLKKTLCNTQDRVKHAMARHAQEEH</sequence>
<dbReference type="Pfam" id="PF02519">
    <property type="entry name" value="Auxin_inducible"/>
    <property type="match status" value="1"/>
</dbReference>
<keyword evidence="3" id="KW-1185">Reference proteome</keyword>
<dbReference type="Proteomes" id="UP001370490">
    <property type="component" value="Unassembled WGS sequence"/>
</dbReference>
<evidence type="ECO:0000313" key="2">
    <source>
        <dbReference type="EMBL" id="KAK6923333.1"/>
    </source>
</evidence>
<comment type="similarity">
    <text evidence="1">Belongs to the ARG7 family.</text>
</comment>
<dbReference type="InterPro" id="IPR003676">
    <property type="entry name" value="SAUR_fam"/>
</dbReference>
<evidence type="ECO:0000256" key="1">
    <source>
        <dbReference type="ARBA" id="ARBA00006974"/>
    </source>
</evidence>
<gene>
    <name evidence="2" type="ORF">RJ641_011637</name>
</gene>
<reference evidence="2 3" key="1">
    <citation type="submission" date="2023-12" db="EMBL/GenBank/DDBJ databases">
        <title>A high-quality genome assembly for Dillenia turbinata (Dilleniales).</title>
        <authorList>
            <person name="Chanderbali A."/>
        </authorList>
    </citation>
    <scope>NUCLEOTIDE SEQUENCE [LARGE SCALE GENOMIC DNA]</scope>
    <source>
        <strain evidence="2">LSX21</strain>
        <tissue evidence="2">Leaf</tissue>
    </source>
</reference>
<dbReference type="PANTHER" id="PTHR31374">
    <property type="entry name" value="AUXIN-INDUCED PROTEIN-LIKE-RELATED"/>
    <property type="match status" value="1"/>
</dbReference>
<dbReference type="AlphaFoldDB" id="A0AAN8UUD8"/>
<dbReference type="EMBL" id="JBAMMX010000018">
    <property type="protein sequence ID" value="KAK6923333.1"/>
    <property type="molecule type" value="Genomic_DNA"/>
</dbReference>
<comment type="caution">
    <text evidence="2">The sequence shown here is derived from an EMBL/GenBank/DDBJ whole genome shotgun (WGS) entry which is preliminary data.</text>
</comment>
<organism evidence="2 3">
    <name type="scientific">Dillenia turbinata</name>
    <dbReference type="NCBI Taxonomy" id="194707"/>
    <lineage>
        <taxon>Eukaryota</taxon>
        <taxon>Viridiplantae</taxon>
        <taxon>Streptophyta</taxon>
        <taxon>Embryophyta</taxon>
        <taxon>Tracheophyta</taxon>
        <taxon>Spermatophyta</taxon>
        <taxon>Magnoliopsida</taxon>
        <taxon>eudicotyledons</taxon>
        <taxon>Gunneridae</taxon>
        <taxon>Pentapetalae</taxon>
        <taxon>Dilleniales</taxon>
        <taxon>Dilleniaceae</taxon>
        <taxon>Dillenia</taxon>
    </lineage>
</organism>
<proteinExistence type="inferred from homology"/>
<evidence type="ECO:0000313" key="3">
    <source>
        <dbReference type="Proteomes" id="UP001370490"/>
    </source>
</evidence>
<name>A0AAN8UUD8_9MAGN</name>
<protein>
    <submittedName>
        <fullName evidence="2">Small auxin-up RNA</fullName>
    </submittedName>
</protein>
<dbReference type="GO" id="GO:0009733">
    <property type="term" value="P:response to auxin"/>
    <property type="evidence" value="ECO:0007669"/>
    <property type="project" value="InterPro"/>
</dbReference>
<dbReference type="PANTHER" id="PTHR31374:SF423">
    <property type="entry name" value="SAUR-LIKE AUXIN-RESPONSIVE PROTEIN FAMILY"/>
    <property type="match status" value="1"/>
</dbReference>
<accession>A0AAN8UUD8</accession>